<dbReference type="AlphaFoldDB" id="A0A4Y4BAN9"/>
<dbReference type="Pfam" id="PF12728">
    <property type="entry name" value="HTH_17"/>
    <property type="match status" value="1"/>
</dbReference>
<dbReference type="SUPFAM" id="SSF46955">
    <property type="entry name" value="Putative DNA-binding domain"/>
    <property type="match status" value="1"/>
</dbReference>
<name>A0A4Y4BAN9_MICMQ</name>
<comment type="caution">
    <text evidence="2">The sequence shown here is derived from an EMBL/GenBank/DDBJ whole genome shotgun (WGS) entry which is preliminary data.</text>
</comment>
<sequence>MDDAPEKLWYTEAELASLLRVHPSTVSRRVREGNLPVKPLVVGARRVYPVAEVHRLAGLLA</sequence>
<evidence type="ECO:0000313" key="3">
    <source>
        <dbReference type="Proteomes" id="UP000317410"/>
    </source>
</evidence>
<accession>A0A4Y4BAN9</accession>
<gene>
    <name evidence="2" type="ORF">MLI01_27170</name>
</gene>
<reference evidence="2 3" key="1">
    <citation type="submission" date="2019-06" db="EMBL/GenBank/DDBJ databases">
        <title>Whole genome shotgun sequence of Microbacterium liquefaciens NBRC 15037.</title>
        <authorList>
            <person name="Hosoyama A."/>
            <person name="Uohara A."/>
            <person name="Ohji S."/>
            <person name="Ichikawa N."/>
        </authorList>
    </citation>
    <scope>NUCLEOTIDE SEQUENCE [LARGE SCALE GENOMIC DNA]</scope>
    <source>
        <strain evidence="2 3">NBRC 15037</strain>
    </source>
</reference>
<dbReference type="Proteomes" id="UP000317410">
    <property type="component" value="Unassembled WGS sequence"/>
</dbReference>
<dbReference type="EMBL" id="BJNQ01000021">
    <property type="protein sequence ID" value="GEC76572.1"/>
    <property type="molecule type" value="Genomic_DNA"/>
</dbReference>
<protein>
    <recommendedName>
        <fullName evidence="1">Helix-turn-helix domain-containing protein</fullName>
    </recommendedName>
</protein>
<dbReference type="InterPro" id="IPR041657">
    <property type="entry name" value="HTH_17"/>
</dbReference>
<organism evidence="2 3">
    <name type="scientific">Microbacterium maritypicum</name>
    <name type="common">Microbacterium liquefaciens</name>
    <dbReference type="NCBI Taxonomy" id="33918"/>
    <lineage>
        <taxon>Bacteria</taxon>
        <taxon>Bacillati</taxon>
        <taxon>Actinomycetota</taxon>
        <taxon>Actinomycetes</taxon>
        <taxon>Micrococcales</taxon>
        <taxon>Microbacteriaceae</taxon>
        <taxon>Microbacterium</taxon>
    </lineage>
</organism>
<dbReference type="InterPro" id="IPR009061">
    <property type="entry name" value="DNA-bd_dom_put_sf"/>
</dbReference>
<proteinExistence type="predicted"/>
<evidence type="ECO:0000259" key="1">
    <source>
        <dbReference type="Pfam" id="PF12728"/>
    </source>
</evidence>
<evidence type="ECO:0000313" key="2">
    <source>
        <dbReference type="EMBL" id="GEC76572.1"/>
    </source>
</evidence>
<feature type="domain" description="Helix-turn-helix" evidence="1">
    <location>
        <begin position="9"/>
        <end position="56"/>
    </location>
</feature>